<dbReference type="STRING" id="1380566.A0A179F910"/>
<dbReference type="OrthoDB" id="1872003at2759"/>
<keyword evidence="3" id="KW-0413">Isomerase</keyword>
<dbReference type="PANTHER" id="PTHR38418">
    <property type="entry name" value="SUGAR ISOMERASE, KPSF/GUTQ (AFU_ORTHOLOGUE AFUA_6G08860)"/>
    <property type="match status" value="1"/>
</dbReference>
<feature type="region of interest" description="Disordered" evidence="1">
    <location>
        <begin position="1"/>
        <end position="88"/>
    </location>
</feature>
<name>A0A179F910_METCM</name>
<dbReference type="GO" id="GO:0016853">
    <property type="term" value="F:isomerase activity"/>
    <property type="evidence" value="ECO:0007669"/>
    <property type="project" value="UniProtKB-KW"/>
</dbReference>
<protein>
    <submittedName>
        <fullName evidence="3">Sugar isomerase, KpsF/GutQ</fullName>
    </submittedName>
</protein>
<keyword evidence="4" id="KW-1185">Reference proteome</keyword>
<dbReference type="GO" id="GO:0097367">
    <property type="term" value="F:carbohydrate derivative binding"/>
    <property type="evidence" value="ECO:0007669"/>
    <property type="project" value="InterPro"/>
</dbReference>
<dbReference type="RefSeq" id="XP_018139640.1">
    <property type="nucleotide sequence ID" value="XM_018286226.1"/>
</dbReference>
<reference evidence="3 4" key="1">
    <citation type="journal article" date="2016" name="PLoS Pathog.">
        <title>Biosynthesis of antibiotic leucinostatins in bio-control fungus Purpureocillium lilacinum and their inhibition on phytophthora revealed by genome mining.</title>
        <authorList>
            <person name="Wang G."/>
            <person name="Liu Z."/>
            <person name="Lin R."/>
            <person name="Li E."/>
            <person name="Mao Z."/>
            <person name="Ling J."/>
            <person name="Yang Y."/>
            <person name="Yin W.B."/>
            <person name="Xie B."/>
        </authorList>
    </citation>
    <scope>NUCLEOTIDE SEQUENCE [LARGE SCALE GENOMIC DNA]</scope>
    <source>
        <strain evidence="3">170</strain>
    </source>
</reference>
<accession>A0A179F910</accession>
<dbReference type="AlphaFoldDB" id="A0A179F910"/>
<dbReference type="Pfam" id="PF01380">
    <property type="entry name" value="SIS"/>
    <property type="match status" value="1"/>
</dbReference>
<evidence type="ECO:0000313" key="3">
    <source>
        <dbReference type="EMBL" id="OAQ61936.1"/>
    </source>
</evidence>
<sequence>MAENRQAERRPIQTSAVIVLGARHGPALPPPSPPTPCASPSDRALVEPTEPFSLEEQNQQRQQEEYAPKPHQLSHQPCPQESPSKESRLRRGLHVLNTEALALAALAKLYETDLTAREGFDKAVQAITRQELTRGKLIVVGVGKSGHIGKKLVATLQSLDVRAVFLHPTEALHGDLGIIDTHDTLLFITFSGRTQELMMMLPHLDDALPTILLTSHTHHDTCEFIKRRPSTILLPAPIPESEQASFGVSAPSTSTTVALALGDALAITVANEMRHNVSAAFAKNHPGGAIGAAATSASSPQTMRNICIPMTDIPSLKNTHPSSEATGIDLLRAAFDSKSGWVRMGDQVAAPSRIRQISSTGLNQRVEELPNLFVSRHDMITMSCDMTTHRAGNLIRATRGDNIDGISCGPESIICVTEGETIIGVVEACQLLEVTQRQ</sequence>
<dbReference type="InterPro" id="IPR001347">
    <property type="entry name" value="SIS_dom"/>
</dbReference>
<dbReference type="Proteomes" id="UP000078397">
    <property type="component" value="Unassembled WGS sequence"/>
</dbReference>
<evidence type="ECO:0000313" key="4">
    <source>
        <dbReference type="Proteomes" id="UP000078397"/>
    </source>
</evidence>
<feature type="compositionally biased region" description="Pro residues" evidence="1">
    <location>
        <begin position="27"/>
        <end position="37"/>
    </location>
</feature>
<dbReference type="CDD" id="cd05014">
    <property type="entry name" value="SIS_Kpsf"/>
    <property type="match status" value="1"/>
</dbReference>
<dbReference type="KEGG" id="pchm:VFPPC_07354"/>
<feature type="compositionally biased region" description="Polar residues" evidence="1">
    <location>
        <begin position="73"/>
        <end position="82"/>
    </location>
</feature>
<dbReference type="GO" id="GO:1901135">
    <property type="term" value="P:carbohydrate derivative metabolic process"/>
    <property type="evidence" value="ECO:0007669"/>
    <property type="project" value="InterPro"/>
</dbReference>
<dbReference type="Gene3D" id="3.40.50.10490">
    <property type="entry name" value="Glucose-6-phosphate isomerase like protein, domain 1"/>
    <property type="match status" value="1"/>
</dbReference>
<evidence type="ECO:0000256" key="1">
    <source>
        <dbReference type="SAM" id="MobiDB-lite"/>
    </source>
</evidence>
<dbReference type="PROSITE" id="PS51464">
    <property type="entry name" value="SIS"/>
    <property type="match status" value="1"/>
</dbReference>
<feature type="domain" description="SIS" evidence="2">
    <location>
        <begin position="123"/>
        <end position="275"/>
    </location>
</feature>
<dbReference type="InterPro" id="IPR046348">
    <property type="entry name" value="SIS_dom_sf"/>
</dbReference>
<dbReference type="GeneID" id="28850220"/>
<comment type="caution">
    <text evidence="3">The sequence shown here is derived from an EMBL/GenBank/DDBJ whole genome shotgun (WGS) entry which is preliminary data.</text>
</comment>
<dbReference type="PANTHER" id="PTHR38418:SF2">
    <property type="entry name" value="SUGAR ISOMERASE, KPSF_GUTQ (AFU_ORTHOLOGUE AFUA_6G08860)"/>
    <property type="match status" value="1"/>
</dbReference>
<gene>
    <name evidence="3" type="ORF">VFPPC_07354</name>
</gene>
<feature type="compositionally biased region" description="Basic and acidic residues" evidence="1">
    <location>
        <begin position="1"/>
        <end position="11"/>
    </location>
</feature>
<proteinExistence type="predicted"/>
<dbReference type="InterPro" id="IPR035474">
    <property type="entry name" value="SIS_Kpsf"/>
</dbReference>
<dbReference type="SUPFAM" id="SSF53697">
    <property type="entry name" value="SIS domain"/>
    <property type="match status" value="1"/>
</dbReference>
<organism evidence="3 4">
    <name type="scientific">Pochonia chlamydosporia 170</name>
    <dbReference type="NCBI Taxonomy" id="1380566"/>
    <lineage>
        <taxon>Eukaryota</taxon>
        <taxon>Fungi</taxon>
        <taxon>Dikarya</taxon>
        <taxon>Ascomycota</taxon>
        <taxon>Pezizomycotina</taxon>
        <taxon>Sordariomycetes</taxon>
        <taxon>Hypocreomycetidae</taxon>
        <taxon>Hypocreales</taxon>
        <taxon>Clavicipitaceae</taxon>
        <taxon>Pochonia</taxon>
    </lineage>
</organism>
<dbReference type="EMBL" id="LSBJ02000007">
    <property type="protein sequence ID" value="OAQ61936.1"/>
    <property type="molecule type" value="Genomic_DNA"/>
</dbReference>
<evidence type="ECO:0000259" key="2">
    <source>
        <dbReference type="PROSITE" id="PS51464"/>
    </source>
</evidence>